<dbReference type="PANTHER" id="PTHR46033:SF32">
    <property type="entry name" value="EXPRESSED PROTEIN"/>
    <property type="match status" value="1"/>
</dbReference>
<feature type="region of interest" description="Disordered" evidence="1">
    <location>
        <begin position="1"/>
        <end position="53"/>
    </location>
</feature>
<dbReference type="Pfam" id="PF10536">
    <property type="entry name" value="PMD"/>
    <property type="match status" value="1"/>
</dbReference>
<dbReference type="EMBL" id="JACEFO010001675">
    <property type="protein sequence ID" value="KAF8722272.1"/>
    <property type="molecule type" value="Genomic_DNA"/>
</dbReference>
<feature type="domain" description="Aminotransferase-like plant mobile" evidence="2">
    <location>
        <begin position="93"/>
        <end position="462"/>
    </location>
</feature>
<feature type="region of interest" description="Disordered" evidence="1">
    <location>
        <begin position="1024"/>
        <end position="1044"/>
    </location>
</feature>
<name>A0A835C4Z8_9POAL</name>
<dbReference type="PANTHER" id="PTHR46033">
    <property type="entry name" value="PROTEIN MAIN-LIKE 2"/>
    <property type="match status" value="1"/>
</dbReference>
<organism evidence="3 4">
    <name type="scientific">Digitaria exilis</name>
    <dbReference type="NCBI Taxonomy" id="1010633"/>
    <lineage>
        <taxon>Eukaryota</taxon>
        <taxon>Viridiplantae</taxon>
        <taxon>Streptophyta</taxon>
        <taxon>Embryophyta</taxon>
        <taxon>Tracheophyta</taxon>
        <taxon>Spermatophyta</taxon>
        <taxon>Magnoliopsida</taxon>
        <taxon>Liliopsida</taxon>
        <taxon>Poales</taxon>
        <taxon>Poaceae</taxon>
        <taxon>PACMAD clade</taxon>
        <taxon>Panicoideae</taxon>
        <taxon>Panicodae</taxon>
        <taxon>Paniceae</taxon>
        <taxon>Anthephorinae</taxon>
        <taxon>Digitaria</taxon>
    </lineage>
</organism>
<evidence type="ECO:0000313" key="4">
    <source>
        <dbReference type="Proteomes" id="UP000636709"/>
    </source>
</evidence>
<evidence type="ECO:0000259" key="2">
    <source>
        <dbReference type="Pfam" id="PF10536"/>
    </source>
</evidence>
<proteinExistence type="predicted"/>
<dbReference type="OrthoDB" id="1572276at2759"/>
<comment type="caution">
    <text evidence="3">The sequence shown here is derived from an EMBL/GenBank/DDBJ whole genome shotgun (WGS) entry which is preliminary data.</text>
</comment>
<dbReference type="InterPro" id="IPR019557">
    <property type="entry name" value="AminoTfrase-like_pln_mobile"/>
</dbReference>
<dbReference type="Proteomes" id="UP000636709">
    <property type="component" value="Unassembled WGS sequence"/>
</dbReference>
<accession>A0A835C4Z8</accession>
<dbReference type="GO" id="GO:0010073">
    <property type="term" value="P:meristem maintenance"/>
    <property type="evidence" value="ECO:0007669"/>
    <property type="project" value="InterPro"/>
</dbReference>
<evidence type="ECO:0000256" key="1">
    <source>
        <dbReference type="SAM" id="MobiDB-lite"/>
    </source>
</evidence>
<sequence>MAADEQPLVEESTVPIASEGDPSRPCVRPALFLRPRTGDGGPLPPPPGEPASGPVRVRGIQAEFRGWACVPRRWREWVEKLRPRHEPLWRELGILGAVLASTCRVRRSKHERALLQLAAFWSGATGTFVFPWGEATVTLEDVAALTGLPLLGGPVRAPMSDELEKEVAAIEGVRTVMNRSKKKKAGFAAWVKHFVESSLEKEEVLSAGDGGGELLEHGSFLVMWLSIFVLPSPPFDVVRREVFPLAARLARGQRVALAPAALASIYADLSALKSHISLGMENEPFISSAPMHILQLWVWERFPQLRPELASSPAPGDHDISRIARWHDVVKRFSSKHVHAVFMSPEEFEWRPYGSCSFFALQPETGGSWINSQDLATSEVLLSFARCLHACELVGMNCIELYSPHRVARQLGFDQDIPGIIPCANSDWEKQWDTYNIDAESSVFIVPNHKPGVTVQYARWWKPYSSACGPAIANASKMKERRAFVSSVKRKKRKMVGVPASNPGKKLCVDTATPGRPPHILAGTNVYPSNFSASQAAIKRAAAAPGLVLRACPPHLRSRAMPATAAAGMPQPMPDASNDPLDDIPLSERLDGITNKKHKKQITECLVKGGDQEKNVGSVKSFISRSASVGSKMDVIPKDVGQSFADAVANTDIVEDDIPLSERLDGIIKMRKKQITECLVKGGDLEKNVGSVQSFITRSASVGSKKDVIPKDVGQAFADAVANTAIMVEVLSGGSVTKKAQGKCVQQNREENLNLTNEENNSRTEYCDVLLPNVVLGAVSAGSNEAIVSGTGFDMLPLHEAFVISDDDESDKSSCKDHEVNAMHVKSHLLGAKTSHIRVGNEDIQLVDARNDAQNSQVSKKVAVQGNHTNIVEISDDDLDEEASKENMVFDEETTRQDELAILHVNLKSPKMEAIQEPNGEEHLVSKRNNEQDNLVGKEATVQNSRDSDIGSVPSNITLREEGDVITQTAARQTSDGLLDGPIEEMHGCVVTGEVGNTDKVPMEKIGFLDYNENGNEDILVSNQDLESPMEDPAGANRKRAGDSKRFSSRMLDGNTELISSEVCTKTLYYLSRFDRVRDAWDKDANSTATDQDVYLPRRAIGTMEMIKKASAIRHAEIAELKKKIHNLKEEILVLEAAELREPLR</sequence>
<evidence type="ECO:0000313" key="3">
    <source>
        <dbReference type="EMBL" id="KAF8722272.1"/>
    </source>
</evidence>
<dbReference type="InterPro" id="IPR044824">
    <property type="entry name" value="MAIN-like"/>
</dbReference>
<dbReference type="AlphaFoldDB" id="A0A835C4Z8"/>
<dbReference type="Gramene" id="Dexi9A01G0017730.1">
    <property type="protein sequence ID" value="Dexi9A01G0017730.1:cds"/>
    <property type="gene ID" value="Dexi9A01G0017730"/>
</dbReference>
<keyword evidence="4" id="KW-1185">Reference proteome</keyword>
<protein>
    <recommendedName>
        <fullName evidence="2">Aminotransferase-like plant mobile domain-containing protein</fullName>
    </recommendedName>
</protein>
<reference evidence="3" key="1">
    <citation type="submission" date="2020-07" db="EMBL/GenBank/DDBJ databases">
        <title>Genome sequence and genetic diversity analysis of an under-domesticated orphan crop, white fonio (Digitaria exilis).</title>
        <authorList>
            <person name="Bennetzen J.L."/>
            <person name="Chen S."/>
            <person name="Ma X."/>
            <person name="Wang X."/>
            <person name="Yssel A.E.J."/>
            <person name="Chaluvadi S.R."/>
            <person name="Johnson M."/>
            <person name="Gangashetty P."/>
            <person name="Hamidou F."/>
            <person name="Sanogo M.D."/>
            <person name="Zwaenepoel A."/>
            <person name="Wallace J."/>
            <person name="Van De Peer Y."/>
            <person name="Van Deynze A."/>
        </authorList>
    </citation>
    <scope>NUCLEOTIDE SEQUENCE</scope>
    <source>
        <tissue evidence="3">Leaves</tissue>
    </source>
</reference>
<gene>
    <name evidence="3" type="ORF">HU200_022583</name>
</gene>